<protein>
    <submittedName>
        <fullName evidence="7">Unannotated protein</fullName>
    </submittedName>
</protein>
<comment type="similarity">
    <text evidence="1">Belongs to the TRAFAC class TrmE-Era-EngA-EngB-Septin-like GTPase superfamily. Era GTPase family.</text>
</comment>
<dbReference type="InterPro" id="IPR004044">
    <property type="entry name" value="KH_dom_type_2"/>
</dbReference>
<dbReference type="InterPro" id="IPR027417">
    <property type="entry name" value="P-loop_NTPase"/>
</dbReference>
<dbReference type="InterPro" id="IPR005225">
    <property type="entry name" value="Small_GTP-bd"/>
</dbReference>
<dbReference type="CDD" id="cd04163">
    <property type="entry name" value="Era"/>
    <property type="match status" value="1"/>
</dbReference>
<dbReference type="CDD" id="cd22534">
    <property type="entry name" value="KH-II_Era"/>
    <property type="match status" value="1"/>
</dbReference>
<dbReference type="PANTHER" id="PTHR42698">
    <property type="entry name" value="GTPASE ERA"/>
    <property type="match status" value="1"/>
</dbReference>
<dbReference type="InterPro" id="IPR006073">
    <property type="entry name" value="GTP-bd"/>
</dbReference>
<evidence type="ECO:0000256" key="1">
    <source>
        <dbReference type="ARBA" id="ARBA00007921"/>
    </source>
</evidence>
<name>A0A6J6M0H7_9ZZZZ</name>
<dbReference type="GO" id="GO:0005525">
    <property type="term" value="F:GTP binding"/>
    <property type="evidence" value="ECO:0007669"/>
    <property type="project" value="UniProtKB-KW"/>
</dbReference>
<evidence type="ECO:0000256" key="2">
    <source>
        <dbReference type="ARBA" id="ARBA00022741"/>
    </source>
</evidence>
<dbReference type="AlphaFoldDB" id="A0A6J6M0H7"/>
<dbReference type="GO" id="GO:0000028">
    <property type="term" value="P:ribosomal small subunit assembly"/>
    <property type="evidence" value="ECO:0007669"/>
    <property type="project" value="TreeGrafter"/>
</dbReference>
<dbReference type="Pfam" id="PF01926">
    <property type="entry name" value="MMR_HSR1"/>
    <property type="match status" value="1"/>
</dbReference>
<dbReference type="PROSITE" id="PS51713">
    <property type="entry name" value="G_ERA"/>
    <property type="match status" value="1"/>
</dbReference>
<evidence type="ECO:0000259" key="6">
    <source>
        <dbReference type="PROSITE" id="PS51713"/>
    </source>
</evidence>
<dbReference type="InterPro" id="IPR015946">
    <property type="entry name" value="KH_dom-like_a/b"/>
</dbReference>
<dbReference type="Gene3D" id="3.40.50.300">
    <property type="entry name" value="P-loop containing nucleotide triphosphate hydrolases"/>
    <property type="match status" value="1"/>
</dbReference>
<dbReference type="NCBIfam" id="TIGR00231">
    <property type="entry name" value="small_GTP"/>
    <property type="match status" value="1"/>
</dbReference>
<reference evidence="7" key="1">
    <citation type="submission" date="2020-05" db="EMBL/GenBank/DDBJ databases">
        <authorList>
            <person name="Chiriac C."/>
            <person name="Salcher M."/>
            <person name="Ghai R."/>
            <person name="Kavagutti S V."/>
        </authorList>
    </citation>
    <scope>NUCLEOTIDE SEQUENCE</scope>
</reference>
<dbReference type="HAMAP" id="MF_00367">
    <property type="entry name" value="GTPase_Era"/>
    <property type="match status" value="1"/>
</dbReference>
<proteinExistence type="inferred from homology"/>
<feature type="domain" description="Era-type G" evidence="6">
    <location>
        <begin position="11"/>
        <end position="184"/>
    </location>
</feature>
<keyword evidence="4" id="KW-0342">GTP-binding</keyword>
<organism evidence="7">
    <name type="scientific">freshwater metagenome</name>
    <dbReference type="NCBI Taxonomy" id="449393"/>
    <lineage>
        <taxon>unclassified sequences</taxon>
        <taxon>metagenomes</taxon>
        <taxon>ecological metagenomes</taxon>
    </lineage>
</organism>
<dbReference type="NCBIfam" id="TIGR00436">
    <property type="entry name" value="era"/>
    <property type="match status" value="1"/>
</dbReference>
<sequence length="314" mass="34757">MNPDNSQIKHRAGFIAIVGRPNTGKSTLVNALVGSKVVITSHHPNTTRNAIRAIVSQPDYQLVLVDTPGVHKPKTMLGSRLNAMASESMDSVDVVAICLPANEEIGHGDLFIAKDMASQRSAKKIAILTKTDVVSNEELPPKLLAIAKLAKDAGFNWDEVVPLSAKRGDQVALLMELFAKYSPESPSFYPEEMLSDQTLEHTIAEYIREAAIVDVFEEVPHSIMVVVDEMSEREKRVPNERPFYDIHATIHVERDSQKSIILGHKGERLKKVGTNARAEIERLVKGRIFLGLHVKVSANWQKDPKALGRMGFTE</sequence>
<accession>A0A6J6M0H7</accession>
<dbReference type="NCBIfam" id="NF000908">
    <property type="entry name" value="PRK00089.1"/>
    <property type="match status" value="1"/>
</dbReference>
<dbReference type="PROSITE" id="PS50823">
    <property type="entry name" value="KH_TYPE_2"/>
    <property type="match status" value="1"/>
</dbReference>
<dbReference type="GO" id="GO:0005829">
    <property type="term" value="C:cytosol"/>
    <property type="evidence" value="ECO:0007669"/>
    <property type="project" value="TreeGrafter"/>
</dbReference>
<dbReference type="SUPFAM" id="SSF52540">
    <property type="entry name" value="P-loop containing nucleoside triphosphate hydrolases"/>
    <property type="match status" value="1"/>
</dbReference>
<dbReference type="Gene3D" id="3.30.300.20">
    <property type="match status" value="1"/>
</dbReference>
<evidence type="ECO:0000313" key="7">
    <source>
        <dbReference type="EMBL" id="CAB4666275.1"/>
    </source>
</evidence>
<evidence type="ECO:0000256" key="3">
    <source>
        <dbReference type="ARBA" id="ARBA00022884"/>
    </source>
</evidence>
<keyword evidence="2" id="KW-0547">Nucleotide-binding</keyword>
<dbReference type="SUPFAM" id="SSF54814">
    <property type="entry name" value="Prokaryotic type KH domain (KH-domain type II)"/>
    <property type="match status" value="1"/>
</dbReference>
<evidence type="ECO:0000256" key="4">
    <source>
        <dbReference type="ARBA" id="ARBA00023134"/>
    </source>
</evidence>
<keyword evidence="3" id="KW-0694">RNA-binding</keyword>
<feature type="domain" description="KH type-2" evidence="5">
    <location>
        <begin position="215"/>
        <end position="298"/>
    </location>
</feature>
<dbReference type="InterPro" id="IPR030388">
    <property type="entry name" value="G_ERA_dom"/>
</dbReference>
<dbReference type="GO" id="GO:0019843">
    <property type="term" value="F:rRNA binding"/>
    <property type="evidence" value="ECO:0007669"/>
    <property type="project" value="TreeGrafter"/>
</dbReference>
<dbReference type="InterPro" id="IPR009019">
    <property type="entry name" value="KH_sf_prok-type"/>
</dbReference>
<dbReference type="Pfam" id="PF07650">
    <property type="entry name" value="KH_2"/>
    <property type="match status" value="1"/>
</dbReference>
<dbReference type="PANTHER" id="PTHR42698:SF1">
    <property type="entry name" value="GTPASE ERA, MITOCHONDRIAL"/>
    <property type="match status" value="1"/>
</dbReference>
<dbReference type="GO" id="GO:0043024">
    <property type="term" value="F:ribosomal small subunit binding"/>
    <property type="evidence" value="ECO:0007669"/>
    <property type="project" value="TreeGrafter"/>
</dbReference>
<evidence type="ECO:0000259" key="5">
    <source>
        <dbReference type="PROSITE" id="PS50823"/>
    </source>
</evidence>
<gene>
    <name evidence="7" type="ORF">UFOPK2312_00308</name>
</gene>
<dbReference type="InterPro" id="IPR005662">
    <property type="entry name" value="GTPase_Era-like"/>
</dbReference>
<dbReference type="EMBL" id="CAEZWY010000019">
    <property type="protein sequence ID" value="CAB4666275.1"/>
    <property type="molecule type" value="Genomic_DNA"/>
</dbReference>